<dbReference type="eggNOG" id="ENOG5032TRA">
    <property type="taxonomic scope" value="Bacteria"/>
</dbReference>
<dbReference type="RefSeq" id="WP_014034454.1">
    <property type="nucleotide sequence ID" value="NC_015945.1"/>
</dbReference>
<reference evidence="2 3" key="2">
    <citation type="journal article" date="2012" name="Stand. Genomic Sci.">
        <title>Complete genome sequence of the facultatively anaerobic, appendaged bacterium Muricauda ruestringensis type strain (B1(T)).</title>
        <authorList>
            <person name="Huntemann M."/>
            <person name="Teshima H."/>
            <person name="Lapidus A."/>
            <person name="Nolan M."/>
            <person name="Lucas S."/>
            <person name="Hammon N."/>
            <person name="Deshpande S."/>
            <person name="Cheng J.F."/>
            <person name="Tapia R."/>
            <person name="Goodwin L.A."/>
            <person name="Pitluck S."/>
            <person name="Liolios K."/>
            <person name="Pagani I."/>
            <person name="Ivanova N."/>
            <person name="Mavromatis K."/>
            <person name="Mikhailova N."/>
            <person name="Pati A."/>
            <person name="Chen A."/>
            <person name="Palaniappan K."/>
            <person name="Land M."/>
            <person name="Hauser L."/>
            <person name="Pan C."/>
            <person name="Brambilla E.M."/>
            <person name="Rohde M."/>
            <person name="Spring S."/>
            <person name="Goker M."/>
            <person name="Detter J.C."/>
            <person name="Bristow J."/>
            <person name="Eisen J.A."/>
            <person name="Markowitz V."/>
            <person name="Hugenholtz P."/>
            <person name="Kyrpides N.C."/>
            <person name="Klenk H.P."/>
            <person name="Woyke T."/>
        </authorList>
    </citation>
    <scope>NUCLEOTIDE SEQUENCE [LARGE SCALE GENOMIC DNA]</scope>
    <source>
        <strain evidence="3">DSM 13258 / LMG 19739 / B1</strain>
    </source>
</reference>
<dbReference type="HOGENOM" id="CLU_122390_0_0_10"/>
<dbReference type="STRING" id="886377.Murru_3154"/>
<name>G2PLB8_ALLRU</name>
<proteinExistence type="predicted"/>
<evidence type="ECO:0000313" key="2">
    <source>
        <dbReference type="EMBL" id="AEM72175.1"/>
    </source>
</evidence>
<gene>
    <name evidence="2" type="ordered locus">Murru_3154</name>
</gene>
<dbReference type="KEGG" id="mrs:Murru_3154"/>
<accession>G2PLB8</accession>
<dbReference type="EMBL" id="CP002999">
    <property type="protein sequence ID" value="AEM72175.1"/>
    <property type="molecule type" value="Genomic_DNA"/>
</dbReference>
<organism evidence="2 3">
    <name type="scientific">Allomuricauda ruestringensis (strain DSM 13258 / CIP 107369 / LMG 19739 / B1)</name>
    <name type="common">Muricauda ruestringensis</name>
    <dbReference type="NCBI Taxonomy" id="886377"/>
    <lineage>
        <taxon>Bacteria</taxon>
        <taxon>Pseudomonadati</taxon>
        <taxon>Bacteroidota</taxon>
        <taxon>Flavobacteriia</taxon>
        <taxon>Flavobacteriales</taxon>
        <taxon>Flavobacteriaceae</taxon>
        <taxon>Flagellimonas</taxon>
    </lineage>
</organism>
<dbReference type="Proteomes" id="UP000008908">
    <property type="component" value="Chromosome"/>
</dbReference>
<keyword evidence="1" id="KW-0732">Signal</keyword>
<reference evidence="3" key="1">
    <citation type="submission" date="2011-08" db="EMBL/GenBank/DDBJ databases">
        <title>The complete genome of Muricauda ruestringensis DSM 13258.</title>
        <authorList>
            <person name="Lucas S."/>
            <person name="Han J."/>
            <person name="Lapidus A."/>
            <person name="Bruce D."/>
            <person name="Goodwin L."/>
            <person name="Pitluck S."/>
            <person name="Peters L."/>
            <person name="Kyrpides N."/>
            <person name="Mavromatis K."/>
            <person name="Ivanova N."/>
            <person name="Ovchinnikova G."/>
            <person name="Teshima H."/>
            <person name="Detter J.C."/>
            <person name="Tapia R."/>
            <person name="Han C."/>
            <person name="Land M."/>
            <person name="Hauser L."/>
            <person name="Markowitz V."/>
            <person name="Cheng J.-F."/>
            <person name="Hugenholtz P."/>
            <person name="Woyke T."/>
            <person name="Wu D."/>
            <person name="Spring S."/>
            <person name="Schroeder M."/>
            <person name="Brambilla E."/>
            <person name="Klenk H.-P."/>
            <person name="Eisen J.A."/>
        </authorList>
    </citation>
    <scope>NUCLEOTIDE SEQUENCE [LARGE SCALE GENOMIC DNA]</scope>
    <source>
        <strain evidence="3">DSM 13258 / LMG 19739 / B1</strain>
    </source>
</reference>
<feature type="chain" id="PRO_5003435622" evidence="1">
    <location>
        <begin position="21"/>
        <end position="184"/>
    </location>
</feature>
<feature type="signal peptide" evidence="1">
    <location>
        <begin position="1"/>
        <end position="20"/>
    </location>
</feature>
<sequence>MKSIVKVGAFLLLLTTFACASSKSHATPEELAALDKMLSNKQFKIEAKWAQPMASQGLNSIANAGLLPPGSTASRIDVSGSSGYLRMVGDSVKANLPFFGERQMGGYYDQDKAGIKFEGIPKNLSFSSNKKDTGKTIRFTISQESENFQVIAQLYPNGKARLAVSSSHRTNIWYQGNLSEYKEE</sequence>
<dbReference type="PROSITE" id="PS51257">
    <property type="entry name" value="PROKAR_LIPOPROTEIN"/>
    <property type="match status" value="1"/>
</dbReference>
<dbReference type="OrthoDB" id="1448121at2"/>
<keyword evidence="3" id="KW-1185">Reference proteome</keyword>
<protein>
    <submittedName>
        <fullName evidence="2">Secreted protein</fullName>
    </submittedName>
</protein>
<evidence type="ECO:0000313" key="3">
    <source>
        <dbReference type="Proteomes" id="UP000008908"/>
    </source>
</evidence>
<evidence type="ECO:0000256" key="1">
    <source>
        <dbReference type="SAM" id="SignalP"/>
    </source>
</evidence>
<dbReference type="Pfam" id="PF14059">
    <property type="entry name" value="DUF4251"/>
    <property type="match status" value="1"/>
</dbReference>
<dbReference type="InterPro" id="IPR025347">
    <property type="entry name" value="DUF4251"/>
</dbReference>
<dbReference type="Gene3D" id="2.40.128.410">
    <property type="match status" value="1"/>
</dbReference>
<dbReference type="AlphaFoldDB" id="G2PLB8"/>